<gene>
    <name evidence="1" type="ORF">LEP1GSC203_0790</name>
</gene>
<keyword evidence="2" id="KW-1185">Reference proteome</keyword>
<dbReference type="Pfam" id="PF14539">
    <property type="entry name" value="DUF4442"/>
    <property type="match status" value="1"/>
</dbReference>
<dbReference type="EMBL" id="AOGW02000018">
    <property type="protein sequence ID" value="EMY60066.1"/>
    <property type="molecule type" value="Genomic_DNA"/>
</dbReference>
<evidence type="ECO:0008006" key="3">
    <source>
        <dbReference type="Google" id="ProtNLM"/>
    </source>
</evidence>
<dbReference type="Proteomes" id="UP000012371">
    <property type="component" value="Unassembled WGS sequence"/>
</dbReference>
<reference evidence="1" key="1">
    <citation type="submission" date="2013-03" db="EMBL/GenBank/DDBJ databases">
        <authorList>
            <person name="Harkins D.M."/>
            <person name="Durkin A.S."/>
            <person name="Brinkac L.M."/>
            <person name="Haft D.H."/>
            <person name="Selengut J.D."/>
            <person name="Sanka R."/>
            <person name="DePew J."/>
            <person name="Purushe J."/>
            <person name="Hartskeerl R.A."/>
            <person name="Ahmed A."/>
            <person name="van der Linden H."/>
            <person name="Goris M.G.A."/>
            <person name="Vinetz J.M."/>
            <person name="Sutton G.G."/>
            <person name="Nierman W.C."/>
            <person name="Fouts D.E."/>
        </authorList>
    </citation>
    <scope>NUCLEOTIDE SEQUENCE [LARGE SCALE GENOMIC DNA]</scope>
    <source>
        <strain evidence="1">LT 11-33</strain>
    </source>
</reference>
<dbReference type="STRING" id="1257025.LEP1GSC203_0790"/>
<dbReference type="OrthoDB" id="328618at2"/>
<sequence length="177" mass="20761">MKKNLIESFQPDPKWKWFEFLLGFKKSINLYCPFIGSGIKVIKHEKEKHQITVLLKLNFFNKGYMGTHFGGSLYSMCDPFYVYLLIKRLGNQYMVWDKRAEIDYIKQNSQSVTAKFEVTDIDIEKIKALLTVQKKINYTFMINVTDIQGNTIATVKKIIYIRKLATNEKSKIANRLN</sequence>
<dbReference type="InterPro" id="IPR029069">
    <property type="entry name" value="HotDog_dom_sf"/>
</dbReference>
<dbReference type="Gene3D" id="3.10.129.10">
    <property type="entry name" value="Hotdog Thioesterase"/>
    <property type="match status" value="1"/>
</dbReference>
<comment type="caution">
    <text evidence="1">The sequence shown here is derived from an EMBL/GenBank/DDBJ whole genome shotgun (WGS) entry which is preliminary data.</text>
</comment>
<dbReference type="AlphaFoldDB" id="N1VXA8"/>
<organism evidence="1 2">
    <name type="scientific">Leptospira terpstrae serovar Hualin str. LT 11-33 = ATCC 700639</name>
    <dbReference type="NCBI Taxonomy" id="1257025"/>
    <lineage>
        <taxon>Bacteria</taxon>
        <taxon>Pseudomonadati</taxon>
        <taxon>Spirochaetota</taxon>
        <taxon>Spirochaetia</taxon>
        <taxon>Leptospirales</taxon>
        <taxon>Leptospiraceae</taxon>
        <taxon>Leptospira</taxon>
    </lineage>
</organism>
<proteinExistence type="predicted"/>
<dbReference type="InterPro" id="IPR027961">
    <property type="entry name" value="DUF4442"/>
</dbReference>
<dbReference type="RefSeq" id="WP_002975309.1">
    <property type="nucleotide sequence ID" value="NZ_AOGW02000018.1"/>
</dbReference>
<name>N1VXA8_9LEPT</name>
<evidence type="ECO:0000313" key="2">
    <source>
        <dbReference type="Proteomes" id="UP000012371"/>
    </source>
</evidence>
<accession>N1VXA8</accession>
<dbReference type="SUPFAM" id="SSF54637">
    <property type="entry name" value="Thioesterase/thiol ester dehydrase-isomerase"/>
    <property type="match status" value="1"/>
</dbReference>
<protein>
    <recommendedName>
        <fullName evidence="3">Thioesterase</fullName>
    </recommendedName>
</protein>
<evidence type="ECO:0000313" key="1">
    <source>
        <dbReference type="EMBL" id="EMY60066.1"/>
    </source>
</evidence>